<dbReference type="Gene3D" id="1.20.1220.20">
    <property type="entry name" value="Uncharcterised protein PF01724"/>
    <property type="match status" value="1"/>
</dbReference>
<sequence>MLTQSVQQLKRLYEEDFVLWLEQTTALLRQGELNDLDWEHLLEELESLGNEQRRKVESYLLRLLIHLLLYQYWLTEKAWCAKGWEREIDNFRIELESLLESKTLYCHGLKKLEPIYEKARLKAIQKSKLSSETFPKTCPFTMKQLLDFGFLPESY</sequence>
<dbReference type="PATRIC" id="fig|13035.3.peg.3257"/>
<evidence type="ECO:0000313" key="1">
    <source>
        <dbReference type="EMBL" id="AFZ51419.1"/>
    </source>
</evidence>
<evidence type="ECO:0000313" key="2">
    <source>
        <dbReference type="Proteomes" id="UP000010482"/>
    </source>
</evidence>
<dbReference type="PANTHER" id="PTHR34235">
    <property type="entry name" value="SLR1203 PROTEIN-RELATED"/>
    <property type="match status" value="1"/>
</dbReference>
<evidence type="ECO:0008006" key="3">
    <source>
        <dbReference type="Google" id="ProtNLM"/>
    </source>
</evidence>
<reference evidence="1" key="1">
    <citation type="submission" date="2012-04" db="EMBL/GenBank/DDBJ databases">
        <title>Finished genome of Dactylococcopsis salina PCC 8305.</title>
        <authorList>
            <consortium name="US DOE Joint Genome Institute"/>
            <person name="Gugger M."/>
            <person name="Coursin T."/>
            <person name="Rippka R."/>
            <person name="Tandeau De Marsac N."/>
            <person name="Huntemann M."/>
            <person name="Wei C.-L."/>
            <person name="Han J."/>
            <person name="Detter J.C."/>
            <person name="Han C."/>
            <person name="Tapia R."/>
            <person name="Daligault H."/>
            <person name="Chen A."/>
            <person name="Krypides N."/>
            <person name="Mavromatis K."/>
            <person name="Markowitz V."/>
            <person name="Szeto E."/>
            <person name="Ivanova N."/>
            <person name="Ovchinnikova G."/>
            <person name="Pagani I."/>
            <person name="Pati A."/>
            <person name="Goodwin L."/>
            <person name="Peters L."/>
            <person name="Pitluck S."/>
            <person name="Woyke T."/>
            <person name="Kerfeld C."/>
        </authorList>
    </citation>
    <scope>NUCLEOTIDE SEQUENCE [LARGE SCALE GENOMIC DNA]</scope>
    <source>
        <strain evidence="1">PCC 8305</strain>
    </source>
</reference>
<dbReference type="InterPro" id="IPR002636">
    <property type="entry name" value="DUF29"/>
</dbReference>
<dbReference type="eggNOG" id="COG2442">
    <property type="taxonomic scope" value="Bacteria"/>
</dbReference>
<dbReference type="AlphaFoldDB" id="K9YWY0"/>
<keyword evidence="2" id="KW-1185">Reference proteome</keyword>
<name>K9YWY0_DACS8</name>
<protein>
    <recommendedName>
        <fullName evidence="3">DUF29 domain-containing protein</fullName>
    </recommendedName>
</protein>
<dbReference type="Pfam" id="PF01724">
    <property type="entry name" value="DUF29"/>
    <property type="match status" value="1"/>
</dbReference>
<organism evidence="1 2">
    <name type="scientific">Dactylococcopsis salina (strain PCC 8305)</name>
    <name type="common">Myxobactron salinum</name>
    <dbReference type="NCBI Taxonomy" id="13035"/>
    <lineage>
        <taxon>Bacteria</taxon>
        <taxon>Bacillati</taxon>
        <taxon>Cyanobacteriota</taxon>
        <taxon>Cyanophyceae</taxon>
        <taxon>Nodosilineales</taxon>
        <taxon>Cymatolegaceae</taxon>
        <taxon>Dactylococcopsis</taxon>
    </lineage>
</organism>
<dbReference type="HOGENOM" id="CLU_116670_1_0_3"/>
<dbReference type="OrthoDB" id="5769308at2"/>
<dbReference type="PANTHER" id="PTHR34235:SF3">
    <property type="entry name" value="SLR1203 PROTEIN"/>
    <property type="match status" value="1"/>
</dbReference>
<dbReference type="Proteomes" id="UP000010482">
    <property type="component" value="Chromosome"/>
</dbReference>
<dbReference type="KEGG" id="dsl:Dacsa_2859"/>
<accession>K9YWY0</accession>
<dbReference type="EMBL" id="CP003944">
    <property type="protein sequence ID" value="AFZ51419.1"/>
    <property type="molecule type" value="Genomic_DNA"/>
</dbReference>
<gene>
    <name evidence="1" type="ORF">Dacsa_2859</name>
</gene>
<proteinExistence type="predicted"/>
<dbReference type="RefSeq" id="WP_015230399.1">
    <property type="nucleotide sequence ID" value="NC_019780.1"/>
</dbReference>